<dbReference type="PROSITE" id="PS51283">
    <property type="entry name" value="DUSP"/>
    <property type="match status" value="1"/>
</dbReference>
<dbReference type="InterPro" id="IPR038765">
    <property type="entry name" value="Papain-like_cys_pep_sf"/>
</dbReference>
<feature type="compositionally biased region" description="Polar residues" evidence="8">
    <location>
        <begin position="589"/>
        <end position="599"/>
    </location>
</feature>
<feature type="compositionally biased region" description="Basic and acidic residues" evidence="8">
    <location>
        <begin position="461"/>
        <end position="472"/>
    </location>
</feature>
<feature type="region of interest" description="Disordered" evidence="8">
    <location>
        <begin position="835"/>
        <end position="870"/>
    </location>
</feature>
<dbReference type="InterPro" id="IPR001394">
    <property type="entry name" value="Peptidase_C19_UCH"/>
</dbReference>
<evidence type="ECO:0000259" key="10">
    <source>
        <dbReference type="PROSITE" id="PS51283"/>
    </source>
</evidence>
<dbReference type="EMBL" id="ML995842">
    <property type="protein sequence ID" value="KAF2768609.1"/>
    <property type="molecule type" value="Genomic_DNA"/>
</dbReference>
<dbReference type="Proteomes" id="UP000799436">
    <property type="component" value="Unassembled WGS sequence"/>
</dbReference>
<keyword evidence="6" id="KW-0378">Hydrolase</keyword>
<feature type="compositionally biased region" description="Low complexity" evidence="8">
    <location>
        <begin position="497"/>
        <end position="510"/>
    </location>
</feature>
<feature type="compositionally biased region" description="Polar residues" evidence="8">
    <location>
        <begin position="681"/>
        <end position="690"/>
    </location>
</feature>
<feature type="compositionally biased region" description="Low complexity" evidence="8">
    <location>
        <begin position="538"/>
        <end position="554"/>
    </location>
</feature>
<dbReference type="InterPro" id="IPR050185">
    <property type="entry name" value="Ub_carboxyl-term_hydrolase"/>
</dbReference>
<evidence type="ECO:0000256" key="7">
    <source>
        <dbReference type="ARBA" id="ARBA00022807"/>
    </source>
</evidence>
<feature type="compositionally biased region" description="Polar residues" evidence="8">
    <location>
        <begin position="2259"/>
        <end position="2274"/>
    </location>
</feature>
<evidence type="ECO:0000256" key="3">
    <source>
        <dbReference type="ARBA" id="ARBA00012759"/>
    </source>
</evidence>
<feature type="compositionally biased region" description="Low complexity" evidence="8">
    <location>
        <begin position="398"/>
        <end position="407"/>
    </location>
</feature>
<dbReference type="Gene3D" id="3.90.70.10">
    <property type="entry name" value="Cysteine proteinases"/>
    <property type="match status" value="2"/>
</dbReference>
<keyword evidence="7" id="KW-0788">Thiol protease</keyword>
<dbReference type="InterPro" id="IPR006615">
    <property type="entry name" value="Pept_C19_DUSP"/>
</dbReference>
<gene>
    <name evidence="11" type="ORF">EJ03DRAFT_336780</name>
</gene>
<feature type="compositionally biased region" description="Basic residues" evidence="8">
    <location>
        <begin position="1735"/>
        <end position="1752"/>
    </location>
</feature>
<feature type="region of interest" description="Disordered" evidence="8">
    <location>
        <begin position="1645"/>
        <end position="1793"/>
    </location>
</feature>
<feature type="compositionally biased region" description="Low complexity" evidence="8">
    <location>
        <begin position="2056"/>
        <end position="2072"/>
    </location>
</feature>
<dbReference type="PANTHER" id="PTHR21646:SF24">
    <property type="entry name" value="UBIQUITIN CARBOXYL-TERMINAL HYDROLASE"/>
    <property type="match status" value="1"/>
</dbReference>
<evidence type="ECO:0000256" key="4">
    <source>
        <dbReference type="ARBA" id="ARBA00022670"/>
    </source>
</evidence>
<feature type="region of interest" description="Disordered" evidence="8">
    <location>
        <begin position="1529"/>
        <end position="1552"/>
    </location>
</feature>
<feature type="region of interest" description="Disordered" evidence="8">
    <location>
        <begin position="2239"/>
        <end position="2274"/>
    </location>
</feature>
<dbReference type="GO" id="GO:0016579">
    <property type="term" value="P:protein deubiquitination"/>
    <property type="evidence" value="ECO:0007669"/>
    <property type="project" value="InterPro"/>
</dbReference>
<dbReference type="InterPro" id="IPR028889">
    <property type="entry name" value="USP"/>
</dbReference>
<evidence type="ECO:0000256" key="1">
    <source>
        <dbReference type="ARBA" id="ARBA00000707"/>
    </source>
</evidence>
<evidence type="ECO:0000259" key="9">
    <source>
        <dbReference type="PROSITE" id="PS50235"/>
    </source>
</evidence>
<dbReference type="InterPro" id="IPR018200">
    <property type="entry name" value="USP_CS"/>
</dbReference>
<evidence type="ECO:0000313" key="12">
    <source>
        <dbReference type="Proteomes" id="UP000799436"/>
    </source>
</evidence>
<feature type="compositionally biased region" description="Basic and acidic residues" evidence="8">
    <location>
        <begin position="517"/>
        <end position="529"/>
    </location>
</feature>
<feature type="compositionally biased region" description="Polar residues" evidence="8">
    <location>
        <begin position="1535"/>
        <end position="1544"/>
    </location>
</feature>
<evidence type="ECO:0000256" key="2">
    <source>
        <dbReference type="ARBA" id="ARBA00009085"/>
    </source>
</evidence>
<dbReference type="EC" id="3.4.19.12" evidence="3"/>
<dbReference type="GO" id="GO:0004843">
    <property type="term" value="F:cysteine-type deubiquitinase activity"/>
    <property type="evidence" value="ECO:0007669"/>
    <property type="project" value="UniProtKB-EC"/>
</dbReference>
<reference evidence="11" key="1">
    <citation type="journal article" date="2020" name="Stud. Mycol.">
        <title>101 Dothideomycetes genomes: a test case for predicting lifestyles and emergence of pathogens.</title>
        <authorList>
            <person name="Haridas S."/>
            <person name="Albert R."/>
            <person name="Binder M."/>
            <person name="Bloem J."/>
            <person name="Labutti K."/>
            <person name="Salamov A."/>
            <person name="Andreopoulos B."/>
            <person name="Baker S."/>
            <person name="Barry K."/>
            <person name="Bills G."/>
            <person name="Bluhm B."/>
            <person name="Cannon C."/>
            <person name="Castanera R."/>
            <person name="Culley D."/>
            <person name="Daum C."/>
            <person name="Ezra D."/>
            <person name="Gonzalez J."/>
            <person name="Henrissat B."/>
            <person name="Kuo A."/>
            <person name="Liang C."/>
            <person name="Lipzen A."/>
            <person name="Lutzoni F."/>
            <person name="Magnuson J."/>
            <person name="Mondo S."/>
            <person name="Nolan M."/>
            <person name="Ohm R."/>
            <person name="Pangilinan J."/>
            <person name="Park H.-J."/>
            <person name="Ramirez L."/>
            <person name="Alfaro M."/>
            <person name="Sun H."/>
            <person name="Tritt A."/>
            <person name="Yoshinaga Y."/>
            <person name="Zwiers L.-H."/>
            <person name="Turgeon B."/>
            <person name="Goodwin S."/>
            <person name="Spatafora J."/>
            <person name="Crous P."/>
            <person name="Grigoriev I."/>
        </authorList>
    </citation>
    <scope>NUCLEOTIDE SEQUENCE</scope>
    <source>
        <strain evidence="11">CBS 116005</strain>
    </source>
</reference>
<feature type="domain" description="USP" evidence="9">
    <location>
        <begin position="1164"/>
        <end position="2011"/>
    </location>
</feature>
<dbReference type="InterPro" id="IPR035927">
    <property type="entry name" value="DUSP-like_sf"/>
</dbReference>
<feature type="compositionally biased region" description="Low complexity" evidence="8">
    <location>
        <begin position="1037"/>
        <end position="1049"/>
    </location>
</feature>
<feature type="region of interest" description="Disordered" evidence="8">
    <location>
        <begin position="2027"/>
        <end position="2072"/>
    </location>
</feature>
<comment type="catalytic activity">
    <reaction evidence="1">
        <text>Thiol-dependent hydrolysis of ester, thioester, amide, peptide and isopeptide bonds formed by the C-terminal Gly of ubiquitin (a 76-residue protein attached to proteins as an intracellular targeting signal).</text>
        <dbReference type="EC" id="3.4.19.12"/>
    </reaction>
</comment>
<feature type="region of interest" description="Disordered" evidence="8">
    <location>
        <begin position="390"/>
        <end position="556"/>
    </location>
</feature>
<feature type="region of interest" description="Disordered" evidence="8">
    <location>
        <begin position="575"/>
        <end position="599"/>
    </location>
</feature>
<feature type="compositionally biased region" description="Polar residues" evidence="8">
    <location>
        <begin position="473"/>
        <end position="488"/>
    </location>
</feature>
<dbReference type="Gene3D" id="3.30.2230.10">
    <property type="entry name" value="DUSP-like"/>
    <property type="match status" value="1"/>
</dbReference>
<dbReference type="PROSITE" id="PS50235">
    <property type="entry name" value="USP_3"/>
    <property type="match status" value="1"/>
</dbReference>
<organism evidence="11 12">
    <name type="scientific">Teratosphaeria nubilosa</name>
    <dbReference type="NCBI Taxonomy" id="161662"/>
    <lineage>
        <taxon>Eukaryota</taxon>
        <taxon>Fungi</taxon>
        <taxon>Dikarya</taxon>
        <taxon>Ascomycota</taxon>
        <taxon>Pezizomycotina</taxon>
        <taxon>Dothideomycetes</taxon>
        <taxon>Dothideomycetidae</taxon>
        <taxon>Mycosphaerellales</taxon>
        <taxon>Teratosphaeriaceae</taxon>
        <taxon>Teratosphaeria</taxon>
    </lineage>
</organism>
<evidence type="ECO:0000256" key="5">
    <source>
        <dbReference type="ARBA" id="ARBA00022786"/>
    </source>
</evidence>
<feature type="region of interest" description="Disordered" evidence="8">
    <location>
        <begin position="2131"/>
        <end position="2150"/>
    </location>
</feature>
<keyword evidence="12" id="KW-1185">Reference proteome</keyword>
<feature type="region of interest" description="Disordered" evidence="8">
    <location>
        <begin position="1023"/>
        <end position="1049"/>
    </location>
</feature>
<feature type="region of interest" description="Disordered" evidence="8">
    <location>
        <begin position="1134"/>
        <end position="1153"/>
    </location>
</feature>
<feature type="region of interest" description="Disordered" evidence="8">
    <location>
        <begin position="2171"/>
        <end position="2216"/>
    </location>
</feature>
<feature type="compositionally biased region" description="Basic and acidic residues" evidence="8">
    <location>
        <begin position="1715"/>
        <end position="1729"/>
    </location>
</feature>
<proteinExistence type="inferred from homology"/>
<feature type="region of interest" description="Disordered" evidence="8">
    <location>
        <begin position="612"/>
        <end position="800"/>
    </location>
</feature>
<accession>A0A6G1L7R7</accession>
<name>A0A6G1L7R7_9PEZI</name>
<feature type="compositionally biased region" description="Polar residues" evidence="8">
    <location>
        <begin position="731"/>
        <end position="767"/>
    </location>
</feature>
<keyword evidence="4" id="KW-0645">Protease</keyword>
<protein>
    <recommendedName>
        <fullName evidence="3">ubiquitinyl hydrolase 1</fullName>
        <ecNumber evidence="3">3.4.19.12</ecNumber>
    </recommendedName>
</protein>
<dbReference type="SUPFAM" id="SSF54001">
    <property type="entry name" value="Cysteine proteinases"/>
    <property type="match status" value="1"/>
</dbReference>
<feature type="compositionally biased region" description="Polar residues" evidence="8">
    <location>
        <begin position="1654"/>
        <end position="1668"/>
    </location>
</feature>
<keyword evidence="5" id="KW-0833">Ubl conjugation pathway</keyword>
<feature type="compositionally biased region" description="Acidic residues" evidence="8">
    <location>
        <begin position="1674"/>
        <end position="1689"/>
    </location>
</feature>
<evidence type="ECO:0000313" key="11">
    <source>
        <dbReference type="EMBL" id="KAF2768609.1"/>
    </source>
</evidence>
<dbReference type="Pfam" id="PF00443">
    <property type="entry name" value="UCH"/>
    <property type="match status" value="1"/>
</dbReference>
<evidence type="ECO:0000256" key="8">
    <source>
        <dbReference type="SAM" id="MobiDB-lite"/>
    </source>
</evidence>
<dbReference type="PROSITE" id="PS00973">
    <property type="entry name" value="USP_2"/>
    <property type="match status" value="1"/>
</dbReference>
<dbReference type="PROSITE" id="PS00972">
    <property type="entry name" value="USP_1"/>
    <property type="match status" value="1"/>
</dbReference>
<dbReference type="OrthoDB" id="952271at2759"/>
<dbReference type="Pfam" id="PF06337">
    <property type="entry name" value="DUSP"/>
    <property type="match status" value="1"/>
</dbReference>
<sequence length="2274" mass="247245">MDPQSQAFTLYGSNNETWRLQSEVTRIAQSQAEHAERIARLERRADDDARMKSVWGQSSPFPSVLSGTPQQGPVQHPPIDRFQNFDDDATNLMSSLHLDAEDEPRSRGMGATSRANSVRFDESANQNHFATHSTRPSMDYISRTSSGLGGFQLSERALSHKSEGRASSVHSLRSAASGRANSFNLDTSYVLSDPNRSPLEAPGLAPGLLLLGSVPAIIRCWMNTNFKHDALLYAAVCTGSYKSFLDLRLIQKLGFEHQILTEDDVRTVTLPVFFPEAVPHPSSSRSSSPAPQLPTLTVSFQVVENATNESDSRAIQIFLGSDVLRAHNADILFSSNSMTLFDDDRSKLSIPLVRPESEASFNSLYVSTGKPQTAPQQPVSNEQPREQLFLNGLGQGSSGASLSSAATSPPPGKYRPPGALAAEAGNTVDAVKAGAPGSDSDLRAASRQSSTSRPPLSMLDTRAEEPEQHTETESQNATPLRSGNSPAIWNNWRRDGAAATTTSTPLTSGLDWANAGRNRDSAYQRRDTGIKVLKPKSASRTASTSFASSSSPADGRSRFFDEAARRRVSSFLVTADTTASSQKRRRLGNITSNANSSSIRDSTEAFFDQHGLRAHAASSPSSSPQPQAHVLGSEAASSPSSTRNTSPPSAIPGHVQGELGSGSNQSEGGASPSGEFAKISIESQSGSGFVSESEGMGSKRVDGRSTSPAKRSAADMDGDEMEFEQPRALDQQRSQNGGSESTQSTNADTRSEDATMSTSATSLQSEGQPPPYSERDDDARWRKGSSATSSAQTPPIDEQVSKVSQMVDNFLLDEGTRGCLVAKAWLQRVLCRTTENTSPDAKAQYPKEAREGPVGPVDNSSIVPPGGLESQLKDHVGQRFVPLKPGLQRQDDFEIVPENAWGYMMSLYPPPPVGPDGPTQKIVRYAHNTTETPGQNIQWEYYPPTITIRKVPQSAEQPRHAVTELQKKKACASRGQKSPDDAIRLVSSRSEKFQYFLRRAKEAAGIPLTSKVKIFKQLEPKAVSTDEAANQPNGVISPPASRASSPSKATKSGAAKLVVLPEEFKKMDLGIDLEHLDAPDQTGNGSYNGNSTMELHGLYNDTVLILEEQTGGPGGGEFGSDAKKPVKRFNLNAAGSKPASRSASPGGILTRGRARANGRTRGTVGLSNLGNTCYMNSALQCIRSVEELALYFLSKHWGSELNASNPLGHGGKMAKHYAELVEMIYSEKASSSVTPSAFKRQLGNSQPMFSGYGQQDSQEFLSFLVDALHEDLNRIVKKPYNENPDSDDARVRDPQYIVELGEIYRKNHRARNDSVAMDLFNGFYKNTMECPTCEKVSVTFDPFSLLTVQLPIENTISHPITFIPLTGKPVIHQVEMDKNSSVKMLKEYIASQHAATTADRLWMVEIYSQKIYKVFENSAILGEQNIQANDHLFVFELEQAPKNQPEKSGYTTALFSRHNEIPDMDHQKADVFAVPVFSRQRRVNTSNMELILHPLYITVTREEAQEFARIQKKVLYAVAQQTSRPILTEFDKSAQSEAPSTNGDATDKDEFSEDVARVSDRSASSDDFVNVSLHKPDELAQGMKGPGASTAHVPSNFFDEDYELPAELRNQLFTIKYASASNDGGLHCASMSSFDDRTIGTMFERVRQPEVDDSVQSLTSPEDSTDAASPTAGDDAEESDADDDENQGETDDKPDIIIGGDADTTANGEEDSEDELPRDPLAERKERNGKANKFNGRRGGKRNKKTYSKKNKRDNNRNHARPDSSASIDTKRSKGTGFLSRPSQQRKQSEDNGETFYIKLGEAIVLDWSPEGVDALFGGEPTAEDDFRGHWLSHREGKNLKVMIDPVLEAKQAKRQHRKKNGVTLDDCFAETGKREILSEDNAWYCNRCKEMRQAAKTLEIWTAPDILIVHLKRFASVRNFRDKLDVFVDYPIEGLDLSDKIGLKEDGKEYVYDLFAVDNHYGGLGGGHYTAFAKNFFDGQWYDYNDSSCSKLGDARVHSAAAYLLFYRRRSASPLGGPKLSDLVDAFRNPPSGCETEDATDTHQSGEVKLGGQTLSSSQPLPGSPSAGIAAGAVGSHETLASRAAGGGTSREAIGALIRQPVRMTRALSDEDEAIDMGGGLPLVTQGSESWSFSGLDDDPAPTDSLLDHVSGVGGYEDFYNNIGGGAARSDNDSTAAQGDVGDQDDVGYDSANNMEMLDSPTYGVSAGGGNTPVDEDMGMSDDHTLYTHGRHVEDAFHIETADRTEESPPAHEILLPDSTTGEESSNVLNRGD</sequence>
<feature type="compositionally biased region" description="Polar residues" evidence="8">
    <location>
        <begin position="55"/>
        <end position="73"/>
    </location>
</feature>
<evidence type="ECO:0000256" key="6">
    <source>
        <dbReference type="ARBA" id="ARBA00022801"/>
    </source>
</evidence>
<dbReference type="PANTHER" id="PTHR21646">
    <property type="entry name" value="UBIQUITIN CARBOXYL-TERMINAL HYDROLASE"/>
    <property type="match status" value="1"/>
</dbReference>
<feature type="compositionally biased region" description="Low complexity" evidence="8">
    <location>
        <begin position="614"/>
        <end position="648"/>
    </location>
</feature>
<comment type="similarity">
    <text evidence="2">Belongs to the peptidase C19 family.</text>
</comment>
<feature type="region of interest" description="Disordered" evidence="8">
    <location>
        <begin position="49"/>
        <end position="73"/>
    </location>
</feature>
<dbReference type="SUPFAM" id="SSF143791">
    <property type="entry name" value="DUSP-like"/>
    <property type="match status" value="1"/>
</dbReference>
<dbReference type="GO" id="GO:0006508">
    <property type="term" value="P:proteolysis"/>
    <property type="evidence" value="ECO:0007669"/>
    <property type="project" value="UniProtKB-KW"/>
</dbReference>
<feature type="compositionally biased region" description="Basic and acidic residues" evidence="8">
    <location>
        <begin position="2239"/>
        <end position="2251"/>
    </location>
</feature>
<feature type="domain" description="DUSP" evidence="10">
    <location>
        <begin position="794"/>
        <end position="927"/>
    </location>
</feature>
<feature type="compositionally biased region" description="Basic and acidic residues" evidence="8">
    <location>
        <begin position="1753"/>
        <end position="1762"/>
    </location>
</feature>